<dbReference type="SUPFAM" id="SSF47413">
    <property type="entry name" value="lambda repressor-like DNA-binding domains"/>
    <property type="match status" value="1"/>
</dbReference>
<evidence type="ECO:0000259" key="1">
    <source>
        <dbReference type="Pfam" id="PF02954"/>
    </source>
</evidence>
<dbReference type="InterPro" id="IPR010982">
    <property type="entry name" value="Lambda_DNA-bd_dom_sf"/>
</dbReference>
<comment type="caution">
    <text evidence="2">The sequence shown here is derived from an EMBL/GenBank/DDBJ whole genome shotgun (WGS) entry which is preliminary data.</text>
</comment>
<organism evidence="2 3">
    <name type="scientific">Megasphaera hexanoica</name>
    <dbReference type="NCBI Taxonomy" id="1675036"/>
    <lineage>
        <taxon>Bacteria</taxon>
        <taxon>Bacillati</taxon>
        <taxon>Bacillota</taxon>
        <taxon>Negativicutes</taxon>
        <taxon>Veillonellales</taxon>
        <taxon>Veillonellaceae</taxon>
        <taxon>Megasphaera</taxon>
    </lineage>
</organism>
<dbReference type="Pfam" id="PF02954">
    <property type="entry name" value="HTH_8"/>
    <property type="match status" value="1"/>
</dbReference>
<protein>
    <submittedName>
        <fullName evidence="2">Helix-turn-helix domain-containing protein</fullName>
    </submittedName>
</protein>
<sequence length="79" mass="9461">MVNINMLKFKIIEKGWNVEKIAKKIGIDRSTFYRKMNDTGSEFTIREADYIARLLDLNYDEVNEIFFSNFVAYKQQKKK</sequence>
<dbReference type="InterPro" id="IPR002197">
    <property type="entry name" value="HTH_Fis"/>
</dbReference>
<dbReference type="CDD" id="cd00093">
    <property type="entry name" value="HTH_XRE"/>
    <property type="match status" value="1"/>
</dbReference>
<dbReference type="EMBL" id="JBIEKR010000002">
    <property type="protein sequence ID" value="MFG6272037.1"/>
    <property type="molecule type" value="Genomic_DNA"/>
</dbReference>
<name>A0ABW7DM08_9FIRM</name>
<dbReference type="InterPro" id="IPR001387">
    <property type="entry name" value="Cro/C1-type_HTH"/>
</dbReference>
<feature type="domain" description="DNA binding HTH" evidence="1">
    <location>
        <begin position="15"/>
        <end position="37"/>
    </location>
</feature>
<dbReference type="RefSeq" id="WP_113856301.1">
    <property type="nucleotide sequence ID" value="NZ_CP011940.1"/>
</dbReference>
<proteinExistence type="predicted"/>
<keyword evidence="3" id="KW-1185">Reference proteome</keyword>
<gene>
    <name evidence="2" type="ORF">ACGTZG_02405</name>
</gene>
<dbReference type="Gene3D" id="1.10.10.60">
    <property type="entry name" value="Homeodomain-like"/>
    <property type="match status" value="1"/>
</dbReference>
<dbReference type="Proteomes" id="UP001605989">
    <property type="component" value="Unassembled WGS sequence"/>
</dbReference>
<evidence type="ECO:0000313" key="2">
    <source>
        <dbReference type="EMBL" id="MFG6272037.1"/>
    </source>
</evidence>
<reference evidence="2 3" key="1">
    <citation type="submission" date="2024-10" db="EMBL/GenBank/DDBJ databases">
        <authorList>
            <person name="Sang B.-I."/>
            <person name="Prabhaharan D."/>
        </authorList>
    </citation>
    <scope>NUCLEOTIDE SEQUENCE [LARGE SCALE GENOMIC DNA]</scope>
    <source>
        <strain evidence="2 3">MH</strain>
    </source>
</reference>
<accession>A0ABW7DM08</accession>
<evidence type="ECO:0000313" key="3">
    <source>
        <dbReference type="Proteomes" id="UP001605989"/>
    </source>
</evidence>